<reference evidence="15 16" key="1">
    <citation type="submission" date="2024-08" db="EMBL/GenBank/DDBJ databases">
        <title>Insights into the chromosomal genome structure of Flemingia macrophylla.</title>
        <authorList>
            <person name="Ding Y."/>
            <person name="Zhao Y."/>
            <person name="Bi W."/>
            <person name="Wu M."/>
            <person name="Zhao G."/>
            <person name="Gong Y."/>
            <person name="Li W."/>
            <person name="Zhang P."/>
        </authorList>
    </citation>
    <scope>NUCLEOTIDE SEQUENCE [LARGE SCALE GENOMIC DNA]</scope>
    <source>
        <strain evidence="15">DYQJB</strain>
        <tissue evidence="15">Leaf</tissue>
    </source>
</reference>
<dbReference type="CDD" id="cd23767">
    <property type="entry name" value="IQCD"/>
    <property type="match status" value="1"/>
</dbReference>
<dbReference type="Gene3D" id="1.20.58.530">
    <property type="match status" value="1"/>
</dbReference>
<evidence type="ECO:0000256" key="1">
    <source>
        <dbReference type="ARBA" id="ARBA00008049"/>
    </source>
</evidence>
<dbReference type="PROSITE" id="PS50096">
    <property type="entry name" value="IQ"/>
    <property type="match status" value="5"/>
</dbReference>
<dbReference type="InterPro" id="IPR036018">
    <property type="entry name" value="MYSc_Myo11"/>
</dbReference>
<dbReference type="InterPro" id="IPR036961">
    <property type="entry name" value="Kinesin_motor_dom_sf"/>
</dbReference>
<dbReference type="GO" id="GO:0005524">
    <property type="term" value="F:ATP binding"/>
    <property type="evidence" value="ECO:0007669"/>
    <property type="project" value="UniProtKB-UniRule"/>
</dbReference>
<feature type="binding site" evidence="10">
    <location>
        <begin position="158"/>
        <end position="165"/>
    </location>
    <ligand>
        <name>ATP</name>
        <dbReference type="ChEBI" id="CHEBI:30616"/>
    </ligand>
</feature>
<evidence type="ECO:0000256" key="6">
    <source>
        <dbReference type="ARBA" id="ARBA00023054"/>
    </source>
</evidence>
<feature type="region of interest" description="Actin-binding" evidence="10">
    <location>
        <begin position="615"/>
        <end position="637"/>
    </location>
</feature>
<keyword evidence="5" id="KW-0112">Calmodulin-binding</keyword>
<dbReference type="PANTHER" id="PTHR13140">
    <property type="entry name" value="MYOSIN"/>
    <property type="match status" value="1"/>
</dbReference>
<dbReference type="Pfam" id="PF00063">
    <property type="entry name" value="Myosin_head"/>
    <property type="match status" value="1"/>
</dbReference>
<dbReference type="InterPro" id="IPR002710">
    <property type="entry name" value="Dilute_dom"/>
</dbReference>
<evidence type="ECO:0000259" key="13">
    <source>
        <dbReference type="PROSITE" id="PS51456"/>
    </source>
</evidence>
<dbReference type="InterPro" id="IPR027417">
    <property type="entry name" value="P-loop_NTPase"/>
</dbReference>
<evidence type="ECO:0000313" key="16">
    <source>
        <dbReference type="Proteomes" id="UP001603857"/>
    </source>
</evidence>
<evidence type="ECO:0000256" key="11">
    <source>
        <dbReference type="SAM" id="Coils"/>
    </source>
</evidence>
<evidence type="ECO:0000256" key="3">
    <source>
        <dbReference type="ARBA" id="ARBA00022741"/>
    </source>
</evidence>
<dbReference type="InterPro" id="IPR037975">
    <property type="entry name" value="MyosinXI_CBD"/>
</dbReference>
<dbReference type="Gene3D" id="1.20.120.720">
    <property type="entry name" value="Myosin VI head, motor domain, U50 subdomain"/>
    <property type="match status" value="1"/>
</dbReference>
<dbReference type="CDD" id="cd01384">
    <property type="entry name" value="MYSc_Myo11"/>
    <property type="match status" value="1"/>
</dbReference>
<gene>
    <name evidence="15" type="ORF">Fmac_000610</name>
</gene>
<dbReference type="Pfam" id="PF00612">
    <property type="entry name" value="IQ"/>
    <property type="match status" value="3"/>
</dbReference>
<dbReference type="Proteomes" id="UP001603857">
    <property type="component" value="Unassembled WGS sequence"/>
</dbReference>
<evidence type="ECO:0000259" key="14">
    <source>
        <dbReference type="PROSITE" id="PS51844"/>
    </source>
</evidence>
<evidence type="ECO:0000256" key="7">
    <source>
        <dbReference type="ARBA" id="ARBA00023123"/>
    </source>
</evidence>
<feature type="coiled-coil region" evidence="11">
    <location>
        <begin position="869"/>
        <end position="1053"/>
    </location>
</feature>
<proteinExistence type="inferred from homology"/>
<keyword evidence="16" id="KW-1185">Reference proteome</keyword>
<dbReference type="SMART" id="SM00242">
    <property type="entry name" value="MYSc"/>
    <property type="match status" value="1"/>
</dbReference>
<dbReference type="PROSITE" id="PS51456">
    <property type="entry name" value="MYOSIN_MOTOR"/>
    <property type="match status" value="1"/>
</dbReference>
<keyword evidence="7 10" id="KW-0518">Myosin</keyword>
<dbReference type="GO" id="GO:0003774">
    <property type="term" value="F:cytoskeletal motor activity"/>
    <property type="evidence" value="ECO:0007669"/>
    <property type="project" value="UniProtKB-UniRule"/>
</dbReference>
<evidence type="ECO:0000256" key="8">
    <source>
        <dbReference type="ARBA" id="ARBA00023175"/>
    </source>
</evidence>
<dbReference type="GO" id="GO:0016459">
    <property type="term" value="C:myosin complex"/>
    <property type="evidence" value="ECO:0007669"/>
    <property type="project" value="UniProtKB-KW"/>
</dbReference>
<evidence type="ECO:0000313" key="15">
    <source>
        <dbReference type="EMBL" id="KAL2346610.1"/>
    </source>
</evidence>
<dbReference type="EMBL" id="JBGMDY010000001">
    <property type="protein sequence ID" value="KAL2346610.1"/>
    <property type="molecule type" value="Genomic_DNA"/>
</dbReference>
<keyword evidence="3 10" id="KW-0547">Nucleotide-binding</keyword>
<evidence type="ECO:0000256" key="4">
    <source>
        <dbReference type="ARBA" id="ARBA00022840"/>
    </source>
</evidence>
<dbReference type="GO" id="GO:0030048">
    <property type="term" value="P:actin filament-based movement"/>
    <property type="evidence" value="ECO:0007669"/>
    <property type="project" value="UniProtKB-ARBA"/>
</dbReference>
<keyword evidence="9 10" id="KW-0009">Actin-binding</keyword>
<evidence type="ECO:0000256" key="5">
    <source>
        <dbReference type="ARBA" id="ARBA00022860"/>
    </source>
</evidence>
<dbReference type="Gene3D" id="1.20.5.190">
    <property type="match status" value="3"/>
</dbReference>
<organism evidence="15 16">
    <name type="scientific">Flemingia macrophylla</name>
    <dbReference type="NCBI Taxonomy" id="520843"/>
    <lineage>
        <taxon>Eukaryota</taxon>
        <taxon>Viridiplantae</taxon>
        <taxon>Streptophyta</taxon>
        <taxon>Embryophyta</taxon>
        <taxon>Tracheophyta</taxon>
        <taxon>Spermatophyta</taxon>
        <taxon>Magnoliopsida</taxon>
        <taxon>eudicotyledons</taxon>
        <taxon>Gunneridae</taxon>
        <taxon>Pentapetalae</taxon>
        <taxon>rosids</taxon>
        <taxon>fabids</taxon>
        <taxon>Fabales</taxon>
        <taxon>Fabaceae</taxon>
        <taxon>Papilionoideae</taxon>
        <taxon>50 kb inversion clade</taxon>
        <taxon>NPAAA clade</taxon>
        <taxon>indigoferoid/millettioid clade</taxon>
        <taxon>Phaseoleae</taxon>
        <taxon>Flemingia</taxon>
    </lineage>
</organism>
<dbReference type="PRINTS" id="PR00193">
    <property type="entry name" value="MYOSINHEAVY"/>
</dbReference>
<dbReference type="Pfam" id="PF01843">
    <property type="entry name" value="DIL"/>
    <property type="match status" value="1"/>
</dbReference>
<evidence type="ECO:0000256" key="9">
    <source>
        <dbReference type="ARBA" id="ARBA00023203"/>
    </source>
</evidence>
<dbReference type="SUPFAM" id="SSF52540">
    <property type="entry name" value="P-loop containing nucleoside triphosphate hydrolases"/>
    <property type="match status" value="2"/>
</dbReference>
<dbReference type="FunFam" id="1.10.10.820:FF:000001">
    <property type="entry name" value="Myosin heavy chain"/>
    <property type="match status" value="1"/>
</dbReference>
<dbReference type="GO" id="GO:0005516">
    <property type="term" value="F:calmodulin binding"/>
    <property type="evidence" value="ECO:0007669"/>
    <property type="project" value="UniProtKB-KW"/>
</dbReference>
<dbReference type="GO" id="GO:0003779">
    <property type="term" value="F:actin binding"/>
    <property type="evidence" value="ECO:0007669"/>
    <property type="project" value="UniProtKB-KW"/>
</dbReference>
<keyword evidence="6 11" id="KW-0175">Coiled coil</keyword>
<dbReference type="Gene3D" id="3.30.70.1590">
    <property type="match status" value="1"/>
</dbReference>
<dbReference type="Gene3D" id="1.10.10.820">
    <property type="match status" value="1"/>
</dbReference>
<evidence type="ECO:0000256" key="2">
    <source>
        <dbReference type="ARBA" id="ARBA00022737"/>
    </source>
</evidence>
<comment type="similarity">
    <text evidence="1">Belongs to the TRAFAC class myosin-kinesin ATPase superfamily. Myosin family. Plant myosin class XI subfamily.</text>
</comment>
<protein>
    <submittedName>
        <fullName evidence="15">Uncharacterized protein</fullName>
    </submittedName>
</protein>
<dbReference type="SMART" id="SM00015">
    <property type="entry name" value="IQ"/>
    <property type="match status" value="6"/>
</dbReference>
<dbReference type="InterPro" id="IPR001609">
    <property type="entry name" value="Myosin_head_motor_dom-like"/>
</dbReference>
<dbReference type="PROSITE" id="PS51126">
    <property type="entry name" value="DILUTE"/>
    <property type="match status" value="1"/>
</dbReference>
<dbReference type="InterPro" id="IPR004009">
    <property type="entry name" value="SH3_Myosin"/>
</dbReference>
<sequence length="1454" mass="165621">MPEPTMHLRQGTKVWVHDSDFAWLPAQVLQSSGNHVSVATASGKTVLALPENVFPRDADEDEHGGVEDMTRLAYLNEPGVLYNLRRRYALNDIYTYTGCILIAVNPFTKLPHLYDIHMMDQYKGAPFGELSPHVFAVADASYRAMMNGGESQSILVSGESGAGKTETTKLIMQYLTFVGGRATGDDRTVEKQVLESNPLLEAFGNARTVRNDNSSRFGKFVEIQFDSNGRISGAAIRTYLLERSRVVQINDPERNYHCFYQLCASERDVEKYKLGHPSQFHYLNQSKVYELDGVSSAEEYMKTRRAMGVVGISHEDQEAIFCTLAAILHLGNIEFSPGKEHDSSVIKNEKSRFHLQMAANLFRCDLNLLLATLCTRSIQTREGNIIKALDCNAAVAGRDALAKTVYARLFDWLVDTINSSVGQDTNSQMQIGVLDIYGFECFKDNSFEQFCINFANEKLQQHFNQHVFKMEQEEYSKEEINWSYIEFIDNQDVLDLIEKKPIGIIALLDEACMFPKSTHETFSTKLFKHFLSHPRLEKEKFSETDFTLSHYAGKVTYHTDTFLDKNRDYVVVEHCNLLSSSKCPFVSALFPLLTEESSRSSYKFSSVSSRFKQQLQALLETLNTTEPHYIRCVKPNSLNQPQKFENTSVIHQLRCGGVLEAVRISLAGYPTRRIYSEFVDRFGLIAPEFMDGSYDDKVVTLKILQKLKLENFQLGVTKVFLRAGQICVLDSRRAEVLDSAAKCIQRQMRTFIACRDFISIRAAALSLQSCCRGCIVRKIYASIRETAAAISIQKYIRMRLTRHAYVKLYSSAIIVQSIVCGYTTRQRFLHRKKHKAATTIQAYWRMCKVRSAFLQHQNSIVAVQCLWRCRQAKREFHRLKQEANEAGALRLAKNKLEKQLEELTWRLHLEKKIRVSNDEAKHVEISKLEKALDAVNLELDAAKLEAINESNKNAVLQNQLQLSLEEKSSLERELVAMDEVRKENALLKGSLDAFEKKSSSLELELVKARKDHDETIQKMRDFELKCSQLGENVKSLEEKLSSLEDENHVLRQKTLTVSSKSNHRGLTEKYSSAIVPRMELKPTFESPTPTKLIPSFTHGLSDTRRSKLMAEKHQDNYELLSRCIKEDLGFKNGKPLAASIIYKCLHHWHAFESERTAIFDYIIEGINDVVKVRDNDTILPYWLSNTSALLCLLQRNLCSNGFLTASAQRYARSSSLTRRIGNGLKSPLKLIGYDDSTSHVEARYPAILFKQQLTACVEKIFGLIRDNLKKELSPLLGSCIQAPKIGRVQGGKLSRSPGGFPQQSPIAQWDNIVKFLDSLMNHLYANHVPSFFIRKLVTQVFSFINMTLFNSLLLRRECCTFSNGEHVKSGLAELEKWIANAKEENAGTSWHELSYIRQAVGFLVIHQKRKKSLEEIRQDLCPALTVRQIYRISTMYWDDKYGTQSVSNEASCSY</sequence>
<dbReference type="CDD" id="cd15475">
    <property type="entry name" value="MyosinXI_CBD"/>
    <property type="match status" value="1"/>
</dbReference>
<dbReference type="InterPro" id="IPR000048">
    <property type="entry name" value="IQ_motif_EF-hand-BS"/>
</dbReference>
<evidence type="ECO:0000256" key="10">
    <source>
        <dbReference type="PROSITE-ProRule" id="PRU00782"/>
    </source>
</evidence>
<keyword evidence="4 10" id="KW-0067">ATP-binding</keyword>
<dbReference type="PROSITE" id="PS51844">
    <property type="entry name" value="SH3_LIKE"/>
    <property type="match status" value="1"/>
</dbReference>
<comment type="caution">
    <text evidence="15">The sequence shown here is derived from an EMBL/GenBank/DDBJ whole genome shotgun (WGS) entry which is preliminary data.</text>
</comment>
<feature type="domain" description="Myosin motor" evidence="13">
    <location>
        <begin position="64"/>
        <end position="734"/>
    </location>
</feature>
<name>A0ABD1NHH5_9FABA</name>
<dbReference type="Gene3D" id="3.40.850.10">
    <property type="entry name" value="Kinesin motor domain"/>
    <property type="match status" value="1"/>
</dbReference>
<dbReference type="PANTHER" id="PTHR13140:SF781">
    <property type="entry name" value="MYOSIN-15"/>
    <property type="match status" value="1"/>
</dbReference>
<keyword evidence="2" id="KW-0677">Repeat</keyword>
<accession>A0ABD1NHH5</accession>
<dbReference type="SMART" id="SM01132">
    <property type="entry name" value="DIL"/>
    <property type="match status" value="1"/>
</dbReference>
<keyword evidence="8 10" id="KW-0505">Motor protein</keyword>
<feature type="domain" description="Myosin N-terminal SH3-like" evidence="14">
    <location>
        <begin position="9"/>
        <end position="58"/>
    </location>
</feature>
<feature type="domain" description="Dilute" evidence="12">
    <location>
        <begin position="1160"/>
        <end position="1454"/>
    </location>
</feature>
<evidence type="ECO:0000259" key="12">
    <source>
        <dbReference type="PROSITE" id="PS51126"/>
    </source>
</evidence>